<evidence type="ECO:0000313" key="1">
    <source>
        <dbReference type="EMBL" id="EXB78543.1"/>
    </source>
</evidence>
<dbReference type="EMBL" id="KE344773">
    <property type="protein sequence ID" value="EXB78543.1"/>
    <property type="molecule type" value="Genomic_DNA"/>
</dbReference>
<reference evidence="2" key="1">
    <citation type="submission" date="2013-01" db="EMBL/GenBank/DDBJ databases">
        <title>Draft Genome Sequence of a Mulberry Tree, Morus notabilis C.K. Schneid.</title>
        <authorList>
            <person name="He N."/>
            <person name="Zhao S."/>
        </authorList>
    </citation>
    <scope>NUCLEOTIDE SEQUENCE</scope>
</reference>
<organism evidence="1 2">
    <name type="scientific">Morus notabilis</name>
    <dbReference type="NCBI Taxonomy" id="981085"/>
    <lineage>
        <taxon>Eukaryota</taxon>
        <taxon>Viridiplantae</taxon>
        <taxon>Streptophyta</taxon>
        <taxon>Embryophyta</taxon>
        <taxon>Tracheophyta</taxon>
        <taxon>Spermatophyta</taxon>
        <taxon>Magnoliopsida</taxon>
        <taxon>eudicotyledons</taxon>
        <taxon>Gunneridae</taxon>
        <taxon>Pentapetalae</taxon>
        <taxon>rosids</taxon>
        <taxon>fabids</taxon>
        <taxon>Rosales</taxon>
        <taxon>Moraceae</taxon>
        <taxon>Moreae</taxon>
        <taxon>Morus</taxon>
    </lineage>
</organism>
<dbReference type="Proteomes" id="UP000030645">
    <property type="component" value="Unassembled WGS sequence"/>
</dbReference>
<accession>W9RYZ6</accession>
<sequence>MVNQIVIIFHSSERSTRLDEELGRIEGVGRVDRSVRGLGSGGWTRHCPSWPVWGYLSQILTGVRDGRCRLWAVTK</sequence>
<dbReference type="AlphaFoldDB" id="W9RYZ6"/>
<name>W9RYZ6_9ROSA</name>
<protein>
    <submittedName>
        <fullName evidence="1">Uncharacterized protein</fullName>
    </submittedName>
</protein>
<proteinExistence type="predicted"/>
<evidence type="ECO:0000313" key="2">
    <source>
        <dbReference type="Proteomes" id="UP000030645"/>
    </source>
</evidence>
<keyword evidence="2" id="KW-1185">Reference proteome</keyword>
<gene>
    <name evidence="1" type="ORF">L484_011168</name>
</gene>